<name>A0AAV1SH17_9ROSI</name>
<comment type="caution">
    <text evidence="2">The sequence shown here is derived from an EMBL/GenBank/DDBJ whole genome shotgun (WGS) entry which is preliminary data.</text>
</comment>
<reference evidence="2 3" key="1">
    <citation type="submission" date="2024-01" db="EMBL/GenBank/DDBJ databases">
        <authorList>
            <person name="Waweru B."/>
        </authorList>
    </citation>
    <scope>NUCLEOTIDE SEQUENCE [LARGE SCALE GENOMIC DNA]</scope>
</reference>
<gene>
    <name evidence="2" type="ORF">DCAF_LOCUS23500</name>
</gene>
<keyword evidence="1" id="KW-1133">Transmembrane helix</keyword>
<keyword evidence="1" id="KW-0812">Transmembrane</keyword>
<dbReference type="InterPro" id="IPR006461">
    <property type="entry name" value="PLAC_motif_containing"/>
</dbReference>
<feature type="transmembrane region" description="Helical" evidence="1">
    <location>
        <begin position="111"/>
        <end position="137"/>
    </location>
</feature>
<dbReference type="EMBL" id="CAWUPB010001184">
    <property type="protein sequence ID" value="CAK7350756.1"/>
    <property type="molecule type" value="Genomic_DNA"/>
</dbReference>
<dbReference type="NCBIfam" id="TIGR01571">
    <property type="entry name" value="A_thal_Cys_rich"/>
    <property type="match status" value="1"/>
</dbReference>
<accession>A0AAV1SH17</accession>
<dbReference type="AlphaFoldDB" id="A0AAV1SH17"/>
<sequence length="333" mass="37118">MGDLEKQAVVNGGKEEEEEEKLLMEGMSVLDFDMLCSTVAMQTQGKYWAKLESSEEEEDDHLNHCNNGGGGGGFRMWEGEVLDCFDDHRIAVESLCCPCCRFGKNMRRAGFGCCFLQGIVYYVLAFSALLNFVAFFVTKRHCFLYLSVAFTFSIGMYLGFFRTQTRKKFNIRGSDSSLDDCFYHLICSCCTLSQESRTLEMNNVQDGTWHGRGDTICVGSYSEGNKAFLELNPPPAVATKSPDTCSMQKSTNLSDQSVRIQSVSPNLVYEKPSEGSMELFLPVLRLLPFQIAGKMTCFRLSDKEVSAVHADNGDLHLTSVGLSVTPLFLICFV</sequence>
<evidence type="ECO:0000313" key="3">
    <source>
        <dbReference type="Proteomes" id="UP001314170"/>
    </source>
</evidence>
<evidence type="ECO:0000313" key="2">
    <source>
        <dbReference type="EMBL" id="CAK7350756.1"/>
    </source>
</evidence>
<organism evidence="2 3">
    <name type="scientific">Dovyalis caffra</name>
    <dbReference type="NCBI Taxonomy" id="77055"/>
    <lineage>
        <taxon>Eukaryota</taxon>
        <taxon>Viridiplantae</taxon>
        <taxon>Streptophyta</taxon>
        <taxon>Embryophyta</taxon>
        <taxon>Tracheophyta</taxon>
        <taxon>Spermatophyta</taxon>
        <taxon>Magnoliopsida</taxon>
        <taxon>eudicotyledons</taxon>
        <taxon>Gunneridae</taxon>
        <taxon>Pentapetalae</taxon>
        <taxon>rosids</taxon>
        <taxon>fabids</taxon>
        <taxon>Malpighiales</taxon>
        <taxon>Salicaceae</taxon>
        <taxon>Flacourtieae</taxon>
        <taxon>Dovyalis</taxon>
    </lineage>
</organism>
<proteinExistence type="predicted"/>
<dbReference type="PANTHER" id="PTHR15907">
    <property type="entry name" value="DUF614 FAMILY PROTEIN-RELATED"/>
    <property type="match status" value="1"/>
</dbReference>
<protein>
    <submittedName>
        <fullName evidence="2">Uncharacterized protein</fullName>
    </submittedName>
</protein>
<dbReference type="Proteomes" id="UP001314170">
    <property type="component" value="Unassembled WGS sequence"/>
</dbReference>
<dbReference type="Pfam" id="PF04749">
    <property type="entry name" value="PLAC8"/>
    <property type="match status" value="1"/>
</dbReference>
<keyword evidence="1" id="KW-0472">Membrane</keyword>
<feature type="transmembrane region" description="Helical" evidence="1">
    <location>
        <begin position="143"/>
        <end position="161"/>
    </location>
</feature>
<evidence type="ECO:0000256" key="1">
    <source>
        <dbReference type="SAM" id="Phobius"/>
    </source>
</evidence>
<keyword evidence="3" id="KW-1185">Reference proteome</keyword>